<evidence type="ECO:0000313" key="2">
    <source>
        <dbReference type="Proteomes" id="UP000034050"/>
    </source>
</evidence>
<gene>
    <name evidence="1" type="ORF">UV61_C0008G0116</name>
</gene>
<evidence type="ECO:0008006" key="3">
    <source>
        <dbReference type="Google" id="ProtNLM"/>
    </source>
</evidence>
<dbReference type="Gene3D" id="1.20.1440.60">
    <property type="entry name" value="23S rRNA-intervening sequence"/>
    <property type="match status" value="1"/>
</dbReference>
<sequence length="117" mass="13621">MVTTQYEIHDRIFNFVVRGLKVPRFIPKTIEAKIITDQYVRALTSIGANDNEADGVSSKKDFIHCYTVVRKELKETKYWLRIIAEVYIVLKPRLQPLLQESEELIKIVSTIIKNSIK</sequence>
<accession>A0A0G1FIK3</accession>
<dbReference type="InterPro" id="IPR036583">
    <property type="entry name" value="23S_rRNA_IVS_sf"/>
</dbReference>
<dbReference type="PIRSF" id="PIRSF035652">
    <property type="entry name" value="CHP02436"/>
    <property type="match status" value="1"/>
</dbReference>
<organism evidence="1 2">
    <name type="scientific">Candidatus Gottesmanbacteria bacterium GW2011_GWB1_43_11</name>
    <dbReference type="NCBI Taxonomy" id="1618446"/>
    <lineage>
        <taxon>Bacteria</taxon>
        <taxon>Candidatus Gottesmaniibacteriota</taxon>
    </lineage>
</organism>
<dbReference type="NCBIfam" id="TIGR02436">
    <property type="entry name" value="four helix bundle protein"/>
    <property type="match status" value="1"/>
</dbReference>
<protein>
    <recommendedName>
        <fullName evidence="3">Four helix bundle protein</fullName>
    </recommendedName>
</protein>
<dbReference type="InterPro" id="IPR012657">
    <property type="entry name" value="23S_rRNA-intervening_sequence"/>
</dbReference>
<proteinExistence type="predicted"/>
<dbReference type="SUPFAM" id="SSF158446">
    <property type="entry name" value="IVS-encoded protein-like"/>
    <property type="match status" value="1"/>
</dbReference>
<reference evidence="1 2" key="1">
    <citation type="journal article" date="2015" name="Nature">
        <title>rRNA introns, odd ribosomes, and small enigmatic genomes across a large radiation of phyla.</title>
        <authorList>
            <person name="Brown C.T."/>
            <person name="Hug L.A."/>
            <person name="Thomas B.C."/>
            <person name="Sharon I."/>
            <person name="Castelle C.J."/>
            <person name="Singh A."/>
            <person name="Wilkins M.J."/>
            <person name="Williams K.H."/>
            <person name="Banfield J.F."/>
        </authorList>
    </citation>
    <scope>NUCLEOTIDE SEQUENCE [LARGE SCALE GENOMIC DNA]</scope>
</reference>
<dbReference type="PANTHER" id="PTHR38471:SF2">
    <property type="entry name" value="FOUR HELIX BUNDLE PROTEIN"/>
    <property type="match status" value="1"/>
</dbReference>
<dbReference type="AlphaFoldDB" id="A0A0G1FIK3"/>
<dbReference type="Pfam" id="PF05635">
    <property type="entry name" value="23S_rRNA_IVP"/>
    <property type="match status" value="1"/>
</dbReference>
<dbReference type="Proteomes" id="UP000034050">
    <property type="component" value="Unassembled WGS sequence"/>
</dbReference>
<name>A0A0G1FIK3_9BACT</name>
<comment type="caution">
    <text evidence="1">The sequence shown here is derived from an EMBL/GenBank/DDBJ whole genome shotgun (WGS) entry which is preliminary data.</text>
</comment>
<dbReference type="EMBL" id="LCFD01000008">
    <property type="protein sequence ID" value="KKS86663.1"/>
    <property type="molecule type" value="Genomic_DNA"/>
</dbReference>
<dbReference type="PANTHER" id="PTHR38471">
    <property type="entry name" value="FOUR HELIX BUNDLE PROTEIN"/>
    <property type="match status" value="1"/>
</dbReference>
<evidence type="ECO:0000313" key="1">
    <source>
        <dbReference type="EMBL" id="KKS86663.1"/>
    </source>
</evidence>
<dbReference type="STRING" id="1618446.UV61_C0008G0116"/>